<evidence type="ECO:0000313" key="2">
    <source>
        <dbReference type="Proteomes" id="UP001064489"/>
    </source>
</evidence>
<keyword evidence="2" id="KW-1185">Reference proteome</keyword>
<reference evidence="1" key="2">
    <citation type="submission" date="2023-02" db="EMBL/GenBank/DDBJ databases">
        <authorList>
            <person name="Swenson N.G."/>
            <person name="Wegrzyn J.L."/>
            <person name="Mcevoy S.L."/>
        </authorList>
    </citation>
    <scope>NUCLEOTIDE SEQUENCE</scope>
    <source>
        <strain evidence="1">91603</strain>
        <tissue evidence="1">Leaf</tissue>
    </source>
</reference>
<dbReference type="PANTHER" id="PTHR10715">
    <property type="entry name" value="60S RIBOSOMAL PROTEIN L6"/>
    <property type="match status" value="1"/>
</dbReference>
<dbReference type="InterPro" id="IPR008991">
    <property type="entry name" value="Translation_prot_SH3-like_sf"/>
</dbReference>
<dbReference type="GO" id="GO:0003735">
    <property type="term" value="F:structural constituent of ribosome"/>
    <property type="evidence" value="ECO:0007669"/>
    <property type="project" value="InterPro"/>
</dbReference>
<dbReference type="EMBL" id="JAJSOW010000107">
    <property type="protein sequence ID" value="KAI9156620.1"/>
    <property type="molecule type" value="Genomic_DNA"/>
</dbReference>
<dbReference type="InterPro" id="IPR000915">
    <property type="entry name" value="60S_ribosomal_eL6"/>
</dbReference>
<dbReference type="AlphaFoldDB" id="A0AAD5I977"/>
<dbReference type="GO" id="GO:0003723">
    <property type="term" value="F:RNA binding"/>
    <property type="evidence" value="ECO:0007669"/>
    <property type="project" value="TreeGrafter"/>
</dbReference>
<dbReference type="PANTHER" id="PTHR10715:SF0">
    <property type="entry name" value="LARGE RIBOSOMAL SUBUNIT PROTEIN EL6"/>
    <property type="match status" value="1"/>
</dbReference>
<dbReference type="GO" id="GO:0022625">
    <property type="term" value="C:cytosolic large ribosomal subunit"/>
    <property type="evidence" value="ECO:0007669"/>
    <property type="project" value="TreeGrafter"/>
</dbReference>
<dbReference type="Pfam" id="PF01159">
    <property type="entry name" value="Ribosomal_L6e"/>
    <property type="match status" value="1"/>
</dbReference>
<dbReference type="SUPFAM" id="SSF50104">
    <property type="entry name" value="Translation proteins SH3-like domain"/>
    <property type="match status" value="1"/>
</dbReference>
<comment type="caution">
    <text evidence="1">The sequence shown here is derived from an EMBL/GenBank/DDBJ whole genome shotgun (WGS) entry which is preliminary data.</text>
</comment>
<accession>A0AAD5I977</accession>
<reference evidence="1" key="1">
    <citation type="journal article" date="2022" name="Plant J.">
        <title>Strategies of tolerance reflected in two North American maple genomes.</title>
        <authorList>
            <person name="McEvoy S.L."/>
            <person name="Sezen U.U."/>
            <person name="Trouern-Trend A."/>
            <person name="McMahon S.M."/>
            <person name="Schaberg P.G."/>
            <person name="Yang J."/>
            <person name="Wegrzyn J.L."/>
            <person name="Swenson N.G."/>
        </authorList>
    </citation>
    <scope>NUCLEOTIDE SEQUENCE</scope>
    <source>
        <strain evidence="1">91603</strain>
    </source>
</reference>
<name>A0AAD5I977_ACENE</name>
<gene>
    <name evidence="1" type="ORF">LWI28_009659</name>
</gene>
<evidence type="ECO:0000313" key="1">
    <source>
        <dbReference type="EMBL" id="KAI9156620.1"/>
    </source>
</evidence>
<sequence>MYTESQIGGLLDAVATKAMDYIEKWDRKKAKAQFGPFKFNGFPLRRVNQSYMIGTSTKVNISGVNVEKFDDKYFAKESEEKKSLPQEKKDNQKAVDTPLIKSIETVPKLKAYL</sequence>
<proteinExistence type="predicted"/>
<dbReference type="GO" id="GO:0002181">
    <property type="term" value="P:cytoplasmic translation"/>
    <property type="evidence" value="ECO:0007669"/>
    <property type="project" value="TreeGrafter"/>
</dbReference>
<protein>
    <submittedName>
        <fullName evidence="1">Uncharacterized protein</fullName>
    </submittedName>
</protein>
<dbReference type="GO" id="GO:0000027">
    <property type="term" value="P:ribosomal large subunit assembly"/>
    <property type="evidence" value="ECO:0007669"/>
    <property type="project" value="TreeGrafter"/>
</dbReference>
<organism evidence="1 2">
    <name type="scientific">Acer negundo</name>
    <name type="common">Box elder</name>
    <dbReference type="NCBI Taxonomy" id="4023"/>
    <lineage>
        <taxon>Eukaryota</taxon>
        <taxon>Viridiplantae</taxon>
        <taxon>Streptophyta</taxon>
        <taxon>Embryophyta</taxon>
        <taxon>Tracheophyta</taxon>
        <taxon>Spermatophyta</taxon>
        <taxon>Magnoliopsida</taxon>
        <taxon>eudicotyledons</taxon>
        <taxon>Gunneridae</taxon>
        <taxon>Pentapetalae</taxon>
        <taxon>rosids</taxon>
        <taxon>malvids</taxon>
        <taxon>Sapindales</taxon>
        <taxon>Sapindaceae</taxon>
        <taxon>Hippocastanoideae</taxon>
        <taxon>Acereae</taxon>
        <taxon>Acer</taxon>
    </lineage>
</organism>
<dbReference type="Proteomes" id="UP001064489">
    <property type="component" value="Chromosome 12"/>
</dbReference>